<dbReference type="FunFam" id="1.20.200.10:FF:000001">
    <property type="entry name" value="Fumarate hydratase, mitochondrial"/>
    <property type="match status" value="1"/>
</dbReference>
<keyword evidence="4" id="KW-0963">Cytoplasm</keyword>
<dbReference type="Proteomes" id="UP000010384">
    <property type="component" value="Chromosome"/>
</dbReference>
<evidence type="ECO:0000259" key="5">
    <source>
        <dbReference type="Pfam" id="PF00206"/>
    </source>
</evidence>
<comment type="catalytic activity">
    <reaction evidence="1">
        <text>L-aspartate = fumarate + NH4(+)</text>
        <dbReference type="Rhea" id="RHEA:16601"/>
        <dbReference type="ChEBI" id="CHEBI:28938"/>
        <dbReference type="ChEBI" id="CHEBI:29806"/>
        <dbReference type="ChEBI" id="CHEBI:29991"/>
        <dbReference type="EC" id="4.3.1.1"/>
    </reaction>
</comment>
<accession>K9TYP6</accession>
<dbReference type="GO" id="GO:0004333">
    <property type="term" value="F:fumarate hydratase activity"/>
    <property type="evidence" value="ECO:0007669"/>
    <property type="project" value="UniProtKB-UniRule"/>
</dbReference>
<dbReference type="InterPro" id="IPR018951">
    <property type="entry name" value="Fumarase_C_C"/>
</dbReference>
<dbReference type="Gene3D" id="1.20.200.10">
    <property type="entry name" value="Fumarase/aspartase (Central domain)"/>
    <property type="match status" value="1"/>
</dbReference>
<dbReference type="OrthoDB" id="9802809at2"/>
<feature type="binding site" evidence="4">
    <location>
        <begin position="104"/>
        <end position="106"/>
    </location>
    <ligand>
        <name>substrate</name>
    </ligand>
</feature>
<dbReference type="FunFam" id="1.10.275.10:FF:000001">
    <property type="entry name" value="Fumarate hydratase, mitochondrial"/>
    <property type="match status" value="1"/>
</dbReference>
<dbReference type="CDD" id="cd01362">
    <property type="entry name" value="Fumarase_classII"/>
    <property type="match status" value="1"/>
</dbReference>
<feature type="binding site" evidence="4">
    <location>
        <position position="193"/>
    </location>
    <ligand>
        <name>substrate</name>
    </ligand>
</feature>
<protein>
    <recommendedName>
        <fullName evidence="4">Fumarate hydratase class II</fullName>
        <shortName evidence="4">Fumarase C</shortName>
        <ecNumber evidence="4">4.2.1.2</ecNumber>
    </recommendedName>
    <alternativeName>
        <fullName evidence="4">Aerobic fumarase</fullName>
    </alternativeName>
    <alternativeName>
        <fullName evidence="4">Iron-independent fumarase</fullName>
    </alternativeName>
</protein>
<feature type="domain" description="Fumarate lyase N-terminal" evidence="5">
    <location>
        <begin position="18"/>
        <end position="348"/>
    </location>
</feature>
<dbReference type="EC" id="4.2.1.2" evidence="4"/>
<dbReference type="GO" id="GO:0008797">
    <property type="term" value="F:aspartate ammonia-lyase activity"/>
    <property type="evidence" value="ECO:0007669"/>
    <property type="project" value="UniProtKB-EC"/>
</dbReference>
<dbReference type="PRINTS" id="PR00145">
    <property type="entry name" value="ARGSUCLYASE"/>
</dbReference>
<dbReference type="PATRIC" id="fig|251229.3.peg.1902"/>
<dbReference type="GO" id="GO:0006099">
    <property type="term" value="P:tricarboxylic acid cycle"/>
    <property type="evidence" value="ECO:0007669"/>
    <property type="project" value="UniProtKB-UniRule"/>
</dbReference>
<dbReference type="FunFam" id="1.10.40.30:FF:000002">
    <property type="entry name" value="Fumarate hydratase class II"/>
    <property type="match status" value="1"/>
</dbReference>
<evidence type="ECO:0000313" key="7">
    <source>
        <dbReference type="EMBL" id="AFY87134.1"/>
    </source>
</evidence>
<reference evidence="7 8" key="1">
    <citation type="submission" date="2012-06" db="EMBL/GenBank/DDBJ databases">
        <title>Finished chromosome of genome of Chroococcidiopsis thermalis PCC 7203.</title>
        <authorList>
            <consortium name="US DOE Joint Genome Institute"/>
            <person name="Gugger M."/>
            <person name="Coursin T."/>
            <person name="Rippka R."/>
            <person name="Tandeau De Marsac N."/>
            <person name="Huntemann M."/>
            <person name="Wei C.-L."/>
            <person name="Han J."/>
            <person name="Detter J.C."/>
            <person name="Han C."/>
            <person name="Tapia R."/>
            <person name="Davenport K."/>
            <person name="Daligault H."/>
            <person name="Erkkila T."/>
            <person name="Gu W."/>
            <person name="Munk A.C.C."/>
            <person name="Teshima H."/>
            <person name="Xu Y."/>
            <person name="Chain P."/>
            <person name="Chen A."/>
            <person name="Krypides N."/>
            <person name="Mavromatis K."/>
            <person name="Markowitz V."/>
            <person name="Szeto E."/>
            <person name="Ivanova N."/>
            <person name="Mikhailova N."/>
            <person name="Ovchinnikova G."/>
            <person name="Pagani I."/>
            <person name="Pati A."/>
            <person name="Goodwin L."/>
            <person name="Peters L."/>
            <person name="Pitluck S."/>
            <person name="Woyke T."/>
            <person name="Kerfeld C."/>
        </authorList>
    </citation>
    <scope>NUCLEOTIDE SEQUENCE [LARGE SCALE GENOMIC DNA]</scope>
    <source>
        <strain evidence="7 8">PCC 7203</strain>
    </source>
</reference>
<dbReference type="STRING" id="251229.Chro_1612"/>
<dbReference type="PANTHER" id="PTHR11444:SF1">
    <property type="entry name" value="FUMARATE HYDRATASE, MITOCHONDRIAL"/>
    <property type="match status" value="1"/>
</dbReference>
<dbReference type="InterPro" id="IPR022761">
    <property type="entry name" value="Fumarate_lyase_N"/>
</dbReference>
<dbReference type="Pfam" id="PF00206">
    <property type="entry name" value="Lyase_1"/>
    <property type="match status" value="1"/>
</dbReference>
<dbReference type="PROSITE" id="PS00163">
    <property type="entry name" value="FUMARATE_LYASES"/>
    <property type="match status" value="1"/>
</dbReference>
<feature type="active site" evidence="4">
    <location>
        <position position="324"/>
    </location>
</feature>
<dbReference type="HOGENOM" id="CLU_021594_4_1_3"/>
<dbReference type="UniPathway" id="UPA00223">
    <property type="reaction ID" value="UER01007"/>
</dbReference>
<comment type="miscellaneous">
    <text evidence="4">There are 2 substrate-binding sites: the catalytic A site, and the non-catalytic B site that may play a role in the transfer of substrate or product between the active site and the solvent. Alternatively, the B site may bind allosteric effectors.</text>
</comment>
<keyword evidence="8" id="KW-1185">Reference proteome</keyword>
<comment type="function">
    <text evidence="4">Involved in the TCA cycle. Catalyzes the stereospecific interconversion of fumarate to L-malate.</text>
</comment>
<keyword evidence="3 4" id="KW-0456">Lyase</keyword>
<feature type="site" description="Important for catalytic activity" evidence="4">
    <location>
        <position position="337"/>
    </location>
</feature>
<feature type="binding site" evidence="4">
    <location>
        <begin position="330"/>
        <end position="332"/>
    </location>
    <ligand>
        <name>substrate</name>
    </ligand>
</feature>
<name>K9TYP6_CHRTP</name>
<evidence type="ECO:0000259" key="6">
    <source>
        <dbReference type="Pfam" id="PF10415"/>
    </source>
</evidence>
<feature type="binding site" evidence="4">
    <location>
        <begin position="145"/>
        <end position="147"/>
    </location>
    <ligand>
        <name>substrate</name>
    </ligand>
</feature>
<evidence type="ECO:0000256" key="2">
    <source>
        <dbReference type="ARBA" id="ARBA00009084"/>
    </source>
</evidence>
<organism evidence="7 8">
    <name type="scientific">Chroococcidiopsis thermalis (strain PCC 7203)</name>
    <dbReference type="NCBI Taxonomy" id="251229"/>
    <lineage>
        <taxon>Bacteria</taxon>
        <taxon>Bacillati</taxon>
        <taxon>Cyanobacteriota</taxon>
        <taxon>Cyanophyceae</taxon>
        <taxon>Chroococcidiopsidales</taxon>
        <taxon>Chroococcidiopsidaceae</taxon>
        <taxon>Chroococcidiopsis</taxon>
    </lineage>
</organism>
<feature type="active site" description="Proton donor/acceptor" evidence="4">
    <location>
        <position position="194"/>
    </location>
</feature>
<dbReference type="KEGG" id="cthe:Chro_1612"/>
<dbReference type="NCBIfam" id="TIGR00979">
    <property type="entry name" value="fumC_II"/>
    <property type="match status" value="1"/>
</dbReference>
<comment type="subcellular location">
    <subcellularLocation>
        <location evidence="4">Cytoplasm</location>
    </subcellularLocation>
</comment>
<feature type="binding site" description="in site B" evidence="4">
    <location>
        <begin position="135"/>
        <end position="138"/>
    </location>
    <ligand>
        <name>substrate</name>
    </ligand>
</feature>
<proteinExistence type="inferred from homology"/>
<dbReference type="GO" id="GO:0005737">
    <property type="term" value="C:cytoplasm"/>
    <property type="evidence" value="ECO:0007669"/>
    <property type="project" value="UniProtKB-SubCell"/>
</dbReference>
<dbReference type="InterPro" id="IPR008948">
    <property type="entry name" value="L-Aspartase-like"/>
</dbReference>
<dbReference type="PRINTS" id="PR00149">
    <property type="entry name" value="FUMRATELYASE"/>
</dbReference>
<feature type="domain" description="Fumarase C C-terminal" evidence="6">
    <location>
        <begin position="414"/>
        <end position="466"/>
    </location>
</feature>
<evidence type="ECO:0000313" key="8">
    <source>
        <dbReference type="Proteomes" id="UP000010384"/>
    </source>
</evidence>
<dbReference type="NCBIfam" id="NF008909">
    <property type="entry name" value="PRK12273.1"/>
    <property type="match status" value="1"/>
</dbReference>
<keyword evidence="4" id="KW-0816">Tricarboxylic acid cycle</keyword>
<dbReference type="HAMAP" id="MF_00743">
    <property type="entry name" value="FumaraseC"/>
    <property type="match status" value="1"/>
</dbReference>
<dbReference type="InParanoid" id="K9TYP6"/>
<evidence type="ECO:0000256" key="4">
    <source>
        <dbReference type="HAMAP-Rule" id="MF_00743"/>
    </source>
</evidence>
<dbReference type="eggNOG" id="COG0114">
    <property type="taxonomic scope" value="Bacteria"/>
</dbReference>
<dbReference type="Pfam" id="PF10415">
    <property type="entry name" value="FumaraseC_C"/>
    <property type="match status" value="1"/>
</dbReference>
<comment type="catalytic activity">
    <reaction evidence="4">
        <text>(S)-malate = fumarate + H2O</text>
        <dbReference type="Rhea" id="RHEA:12460"/>
        <dbReference type="ChEBI" id="CHEBI:15377"/>
        <dbReference type="ChEBI" id="CHEBI:15589"/>
        <dbReference type="ChEBI" id="CHEBI:29806"/>
        <dbReference type="EC" id="4.2.1.2"/>
    </reaction>
</comment>
<evidence type="ECO:0000256" key="3">
    <source>
        <dbReference type="ARBA" id="ARBA00023239"/>
    </source>
</evidence>
<dbReference type="SUPFAM" id="SSF48557">
    <property type="entry name" value="L-aspartase-like"/>
    <property type="match status" value="1"/>
</dbReference>
<gene>
    <name evidence="4" type="primary">fumC</name>
    <name evidence="7" type="ORF">Chro_1612</name>
</gene>
<dbReference type="PANTHER" id="PTHR11444">
    <property type="entry name" value="ASPARTATEAMMONIA/ARGININOSUCCINATE/ADENYLOSUCCINATE LYASE"/>
    <property type="match status" value="1"/>
</dbReference>
<dbReference type="Gene3D" id="1.10.40.30">
    <property type="entry name" value="Fumarase/aspartase (C-terminal domain)"/>
    <property type="match status" value="1"/>
</dbReference>
<comment type="pathway">
    <text evidence="4">Carbohydrate metabolism; tricarboxylic acid cycle; (S)-malate from fumarate: step 1/1.</text>
</comment>
<dbReference type="GO" id="GO:0006108">
    <property type="term" value="P:malate metabolic process"/>
    <property type="evidence" value="ECO:0007669"/>
    <property type="project" value="TreeGrafter"/>
</dbReference>
<dbReference type="FunCoup" id="K9TYP6">
    <property type="interactions" value="425"/>
</dbReference>
<dbReference type="InterPro" id="IPR005677">
    <property type="entry name" value="Fum_hydII"/>
</dbReference>
<dbReference type="InterPro" id="IPR020557">
    <property type="entry name" value="Fumarate_lyase_CS"/>
</dbReference>
<comment type="subunit">
    <text evidence="4">Homotetramer.</text>
</comment>
<evidence type="ECO:0000256" key="1">
    <source>
        <dbReference type="ARBA" id="ARBA00001494"/>
    </source>
</evidence>
<comment type="similarity">
    <text evidence="2 4">Belongs to the class-II fumarase/aspartase family. Fumarase subfamily.</text>
</comment>
<dbReference type="Gene3D" id="1.10.275.10">
    <property type="entry name" value="Fumarase/aspartase (N-terminal domain)"/>
    <property type="match status" value="1"/>
</dbReference>
<dbReference type="GO" id="GO:0006106">
    <property type="term" value="P:fumarate metabolic process"/>
    <property type="evidence" value="ECO:0007669"/>
    <property type="project" value="InterPro"/>
</dbReference>
<dbReference type="InterPro" id="IPR024083">
    <property type="entry name" value="Fumarase/histidase_N"/>
</dbReference>
<sequence length="466" mass="50613">MEPMTAQIGTRTETDSMGTIEVPSDRYWGAQTQRSLIYFAIGNDTMPREMIRAIGVLKQAAAVVNQELGQLPEDKASLIVQAAEEVISGKLDDHFPLRIWQTGSGTQTNMNANEVIANRAIELAGGVLGSKKPIHPNDHVNMSQSSNDTFPTAMHIAAAEEIYHRLLPMVKKLRDALAAKSEEFQEIVKIGRTHLMDAVPLTLGQEFSGYIAQLDKDLNRIQAALPDLYELAIGGTAVGTGLNTHPEFADRVAAKISDRTQLPFISAPNKFAALAAHDAIVAASGTLKTLATSLMKIANDLRWLGSGPRCGLGELILPANEPGSSIMPGKVNPTQCEAMTMVCVQVMGNDTAIAVAGSQGNFELNVFKPVMIHNLLHSIRLLADACSSFTEHLVVGIEPNREQIQHFLTNSLMLVTALNPHIGYDRAAAVAKKAYSDRTTLRQACVELGYLTEVEFDRLVRPEKMI</sequence>
<dbReference type="InterPro" id="IPR000362">
    <property type="entry name" value="Fumarate_lyase_fam"/>
</dbReference>
<dbReference type="AlphaFoldDB" id="K9TYP6"/>
<dbReference type="EMBL" id="CP003597">
    <property type="protein sequence ID" value="AFY87134.1"/>
    <property type="molecule type" value="Genomic_DNA"/>
</dbReference>
<dbReference type="RefSeq" id="WP_015153682.1">
    <property type="nucleotide sequence ID" value="NC_019695.1"/>
</dbReference>
<feature type="binding site" evidence="4">
    <location>
        <position position="325"/>
    </location>
    <ligand>
        <name>substrate</name>
    </ligand>
</feature>